<keyword evidence="2" id="KW-0378">Hydrolase</keyword>
<proteinExistence type="predicted"/>
<dbReference type="EMBL" id="JAGINP010000007">
    <property type="protein sequence ID" value="MBP2292571.1"/>
    <property type="molecule type" value="Genomic_DNA"/>
</dbReference>
<reference evidence="2 3" key="1">
    <citation type="submission" date="2021-03" db="EMBL/GenBank/DDBJ databases">
        <title>Genomic Encyclopedia of Type Strains, Phase III (KMG-III): the genomes of soil and plant-associated and newly described type strains.</title>
        <authorList>
            <person name="Whitman W."/>
        </authorList>
    </citation>
    <scope>NUCLEOTIDE SEQUENCE [LARGE SCALE GENOMIC DNA]</scope>
    <source>
        <strain evidence="2 3">IMMIB AFH-6</strain>
    </source>
</reference>
<keyword evidence="3" id="KW-1185">Reference proteome</keyword>
<organism evidence="2 3">
    <name type="scientific">Azospirillum rugosum</name>
    <dbReference type="NCBI Taxonomy" id="416170"/>
    <lineage>
        <taxon>Bacteria</taxon>
        <taxon>Pseudomonadati</taxon>
        <taxon>Pseudomonadota</taxon>
        <taxon>Alphaproteobacteria</taxon>
        <taxon>Rhodospirillales</taxon>
        <taxon>Azospirillaceae</taxon>
        <taxon>Azospirillum</taxon>
    </lineage>
</organism>
<dbReference type="RefSeq" id="WP_246500589.1">
    <property type="nucleotide sequence ID" value="NZ_JAGINP010000007.1"/>
</dbReference>
<evidence type="ECO:0000313" key="2">
    <source>
        <dbReference type="EMBL" id="MBP2292571.1"/>
    </source>
</evidence>
<dbReference type="GO" id="GO:0016787">
    <property type="term" value="F:hydrolase activity"/>
    <property type="evidence" value="ECO:0007669"/>
    <property type="project" value="UniProtKB-KW"/>
</dbReference>
<dbReference type="InterPro" id="IPR029058">
    <property type="entry name" value="AB_hydrolase_fold"/>
</dbReference>
<sequence>MAKRITTLLVLGVLVLFLVRIYDSQRGPPLEVWHTFVPEELHKKDLDRSGWAEYLAAEDALFDSVRAEVTQKLPEGERVPVNRYFDGSPIYPGRFAQDWNRSYLLEPDGPVRGAVVFLHGLTDSPYSLRHIARLYRAHGYVAIAIRLPGHGTVPAGLTDIAWEDWLAATRLAAREAQRRIGPTQPFHMVGFSNGGALAMMYALESLDDTGLRRPDRITLISPMIGITAFARFAGLAGLPALFPAFAKAAWLAVVPEFNPFKYNSFPVNGARQSYLLTNALQSTVASRAADGRLAELPPILTFQSVMDFTVSTRAILSGLYAHLPDNGSELVLFDVNRNTKFGPLLSSASDSMLARVLPDPPRRFRTAIITNADPDRPDVVERVTEAGAVTEQVNALGLSYPFDVFSLSHVALPFPTSDSLYGLQPDPAEDFGIHLGAVAARGERGALIVSMDSLLRMSSNPFFPYLLRRIEEPLTQASSRQALRHDVADTGRR</sequence>
<name>A0ABS4SJ40_9PROT</name>
<comment type="caution">
    <text evidence="2">The sequence shown here is derived from an EMBL/GenBank/DDBJ whole genome shotgun (WGS) entry which is preliminary data.</text>
</comment>
<dbReference type="Gene3D" id="3.40.50.1820">
    <property type="entry name" value="alpha/beta hydrolase"/>
    <property type="match status" value="1"/>
</dbReference>
<protein>
    <submittedName>
        <fullName evidence="2">Alpha-beta hydrolase superfamily lysophospholipase</fullName>
    </submittedName>
</protein>
<dbReference type="Pfam" id="PF12697">
    <property type="entry name" value="Abhydrolase_6"/>
    <property type="match status" value="1"/>
</dbReference>
<gene>
    <name evidence="2" type="ORF">J2851_002349</name>
</gene>
<accession>A0ABS4SJ40</accession>
<evidence type="ECO:0000259" key="1">
    <source>
        <dbReference type="Pfam" id="PF12697"/>
    </source>
</evidence>
<dbReference type="InterPro" id="IPR000073">
    <property type="entry name" value="AB_hydrolase_1"/>
</dbReference>
<dbReference type="SUPFAM" id="SSF53474">
    <property type="entry name" value="alpha/beta-Hydrolases"/>
    <property type="match status" value="1"/>
</dbReference>
<dbReference type="Proteomes" id="UP000781958">
    <property type="component" value="Unassembled WGS sequence"/>
</dbReference>
<evidence type="ECO:0000313" key="3">
    <source>
        <dbReference type="Proteomes" id="UP000781958"/>
    </source>
</evidence>
<feature type="domain" description="AB hydrolase-1" evidence="1">
    <location>
        <begin position="115"/>
        <end position="270"/>
    </location>
</feature>